<dbReference type="SUPFAM" id="SSF54826">
    <property type="entry name" value="Enolase N-terminal domain-like"/>
    <property type="match status" value="1"/>
</dbReference>
<evidence type="ECO:0000256" key="6">
    <source>
        <dbReference type="ARBA" id="ARBA00067087"/>
    </source>
</evidence>
<evidence type="ECO:0000259" key="8">
    <source>
        <dbReference type="SMART" id="SM00922"/>
    </source>
</evidence>
<sequence>MKITDFRLRELTGSFDFPGEFWEERLSRPVDVYPEHKAAGPVSGFWLPRKAEEGRYQVRTVFLEVETDEGVTGVAGPVAHDVAYIIDQQFRGLLLGEDPRANERCWDLMYRFAVHGRKGEAMMAISAIDCALWDLKGKWLGQPVYRLLGGPIRETVPAYASMLGYSLEPGKVRERAREVAAQGYTATKWFPRHGPTDGRAGIAKNVELMATLREAVGPDVDVMLDAWMSWDVPYTVGMARRLAEFAPRWIEEPVMPDKIDACAEVRRRSPVPTATGEHEYTRWGMKALLDAGAADLLQPDTYWAGGITELVKIAALASAYDVPIIPHGHSVPTNLHLTAALPTTAAPMVEYLVKWNDLLQFFWKDPVRPVNGAVTVPQTPGMGTEIDPAKIERERELRWSERPTELVAAE</sequence>
<dbReference type="SFLD" id="SFLDS00001">
    <property type="entry name" value="Enolase"/>
    <property type="match status" value="1"/>
</dbReference>
<accession>A0A6J4VC56</accession>
<dbReference type="PANTHER" id="PTHR13794">
    <property type="entry name" value="ENOLASE SUPERFAMILY, MANDELATE RACEMASE"/>
    <property type="match status" value="1"/>
</dbReference>
<evidence type="ECO:0000256" key="7">
    <source>
        <dbReference type="ARBA" id="ARBA00074351"/>
    </source>
</evidence>
<dbReference type="InterPro" id="IPR036849">
    <property type="entry name" value="Enolase-like_C_sf"/>
</dbReference>
<reference evidence="9" key="1">
    <citation type="submission" date="2020-02" db="EMBL/GenBank/DDBJ databases">
        <authorList>
            <person name="Meier V. D."/>
        </authorList>
    </citation>
    <scope>NUCLEOTIDE SEQUENCE</scope>
    <source>
        <strain evidence="9">AVDCRST_MAG19</strain>
    </source>
</reference>
<proteinExistence type="inferred from homology"/>
<dbReference type="SFLD" id="SFLDG00179">
    <property type="entry name" value="mandelate_racemase"/>
    <property type="match status" value="1"/>
</dbReference>
<dbReference type="GO" id="GO:0009063">
    <property type="term" value="P:amino acid catabolic process"/>
    <property type="evidence" value="ECO:0007669"/>
    <property type="project" value="InterPro"/>
</dbReference>
<dbReference type="InterPro" id="IPR018110">
    <property type="entry name" value="Mandel_Rmase/mucon_lact_enz_CS"/>
</dbReference>
<feature type="domain" description="Mandelate racemase/muconate lactonizing enzyme C-terminal" evidence="8">
    <location>
        <begin position="169"/>
        <end position="272"/>
    </location>
</feature>
<name>A0A6J4VC56_9BACT</name>
<comment type="cofactor">
    <cofactor evidence="1">
        <name>Mg(2+)</name>
        <dbReference type="ChEBI" id="CHEBI:18420"/>
    </cofactor>
</comment>
<organism evidence="9">
    <name type="scientific">uncultured Thermomicrobiales bacterium</name>
    <dbReference type="NCBI Taxonomy" id="1645740"/>
    <lineage>
        <taxon>Bacteria</taxon>
        <taxon>Pseudomonadati</taxon>
        <taxon>Thermomicrobiota</taxon>
        <taxon>Thermomicrobia</taxon>
        <taxon>Thermomicrobiales</taxon>
        <taxon>environmental samples</taxon>
    </lineage>
</organism>
<dbReference type="InterPro" id="IPR013341">
    <property type="entry name" value="Mandelate_racemase_N_dom"/>
</dbReference>
<dbReference type="SMART" id="SM00922">
    <property type="entry name" value="MR_MLE"/>
    <property type="match status" value="1"/>
</dbReference>
<evidence type="ECO:0000256" key="5">
    <source>
        <dbReference type="ARBA" id="ARBA00063011"/>
    </source>
</evidence>
<dbReference type="Pfam" id="PF02746">
    <property type="entry name" value="MR_MLE_N"/>
    <property type="match status" value="1"/>
</dbReference>
<keyword evidence="3" id="KW-0460">Magnesium</keyword>
<dbReference type="InterPro" id="IPR029065">
    <property type="entry name" value="Enolase_C-like"/>
</dbReference>
<dbReference type="InterPro" id="IPR013342">
    <property type="entry name" value="Mandelate_racemase_C"/>
</dbReference>
<dbReference type="Gene3D" id="3.20.20.120">
    <property type="entry name" value="Enolase-like C-terminal domain"/>
    <property type="match status" value="1"/>
</dbReference>
<dbReference type="InterPro" id="IPR029017">
    <property type="entry name" value="Enolase-like_N"/>
</dbReference>
<evidence type="ECO:0000256" key="1">
    <source>
        <dbReference type="ARBA" id="ARBA00001946"/>
    </source>
</evidence>
<dbReference type="EC" id="4.2.1.90" evidence="6"/>
<dbReference type="EMBL" id="CADCWL010000176">
    <property type="protein sequence ID" value="CAA9575225.1"/>
    <property type="molecule type" value="Genomic_DNA"/>
</dbReference>
<dbReference type="Gene3D" id="3.30.390.10">
    <property type="entry name" value="Enolase-like, N-terminal domain"/>
    <property type="match status" value="1"/>
</dbReference>
<dbReference type="InterPro" id="IPR046945">
    <property type="entry name" value="RHMD-like"/>
</dbReference>
<dbReference type="FunFam" id="3.20.20.120:FF:000005">
    <property type="entry name" value="Putative L-rhamnonate dehydratase"/>
    <property type="match status" value="1"/>
</dbReference>
<dbReference type="PANTHER" id="PTHR13794:SF58">
    <property type="entry name" value="MITOCHONDRIAL ENOLASE SUPERFAMILY MEMBER 1"/>
    <property type="match status" value="1"/>
</dbReference>
<dbReference type="GO" id="GO:0016052">
    <property type="term" value="P:carbohydrate catabolic process"/>
    <property type="evidence" value="ECO:0007669"/>
    <property type="project" value="TreeGrafter"/>
</dbReference>
<dbReference type="SUPFAM" id="SSF51604">
    <property type="entry name" value="Enolase C-terminal domain-like"/>
    <property type="match status" value="1"/>
</dbReference>
<evidence type="ECO:0000256" key="2">
    <source>
        <dbReference type="ARBA" id="ARBA00022723"/>
    </source>
</evidence>
<dbReference type="PROSITE" id="PS00908">
    <property type="entry name" value="MR_MLE_1"/>
    <property type="match status" value="1"/>
</dbReference>
<comment type="subunit">
    <text evidence="5">Homooctamer; tetramer of dimers.</text>
</comment>
<dbReference type="AlphaFoldDB" id="A0A6J4VC56"/>
<dbReference type="GO" id="GO:0000287">
    <property type="term" value="F:magnesium ion binding"/>
    <property type="evidence" value="ECO:0007669"/>
    <property type="project" value="TreeGrafter"/>
</dbReference>
<evidence type="ECO:0000313" key="9">
    <source>
        <dbReference type="EMBL" id="CAA9575225.1"/>
    </source>
</evidence>
<evidence type="ECO:0000256" key="4">
    <source>
        <dbReference type="ARBA" id="ARBA00061339"/>
    </source>
</evidence>
<keyword evidence="2" id="KW-0479">Metal-binding</keyword>
<dbReference type="GO" id="GO:0050032">
    <property type="term" value="F:L-rhamnonate dehydratase activity"/>
    <property type="evidence" value="ECO:0007669"/>
    <property type="project" value="UniProtKB-EC"/>
</dbReference>
<protein>
    <recommendedName>
        <fullName evidence="7">L-rhamnonate dehydratase</fullName>
        <ecNumber evidence="6">4.2.1.90</ecNumber>
    </recommendedName>
</protein>
<dbReference type="Pfam" id="PF13378">
    <property type="entry name" value="MR_MLE_C"/>
    <property type="match status" value="1"/>
</dbReference>
<gene>
    <name evidence="9" type="ORF">AVDCRST_MAG19-3258</name>
</gene>
<comment type="similarity">
    <text evidence="4">Belongs to the mandelate racemase/muconate lactonizing enzyme family. RhamD subfamily.</text>
</comment>
<evidence type="ECO:0000256" key="3">
    <source>
        <dbReference type="ARBA" id="ARBA00022842"/>
    </source>
</evidence>